<name>A0ABQ8TLN7_PERAM</name>
<feature type="compositionally biased region" description="Polar residues" evidence="1">
    <location>
        <begin position="117"/>
        <end position="139"/>
    </location>
</feature>
<dbReference type="SUPFAM" id="SSF52266">
    <property type="entry name" value="SGNH hydrolase"/>
    <property type="match status" value="1"/>
</dbReference>
<proteinExistence type="predicted"/>
<feature type="region of interest" description="Disordered" evidence="1">
    <location>
        <begin position="110"/>
        <end position="173"/>
    </location>
</feature>
<evidence type="ECO:0008006" key="4">
    <source>
        <dbReference type="Google" id="ProtNLM"/>
    </source>
</evidence>
<gene>
    <name evidence="2" type="ORF">ANN_13534</name>
</gene>
<organism evidence="2 3">
    <name type="scientific">Periplaneta americana</name>
    <name type="common">American cockroach</name>
    <name type="synonym">Blatta americana</name>
    <dbReference type="NCBI Taxonomy" id="6978"/>
    <lineage>
        <taxon>Eukaryota</taxon>
        <taxon>Metazoa</taxon>
        <taxon>Ecdysozoa</taxon>
        <taxon>Arthropoda</taxon>
        <taxon>Hexapoda</taxon>
        <taxon>Insecta</taxon>
        <taxon>Pterygota</taxon>
        <taxon>Neoptera</taxon>
        <taxon>Polyneoptera</taxon>
        <taxon>Dictyoptera</taxon>
        <taxon>Blattodea</taxon>
        <taxon>Blattoidea</taxon>
        <taxon>Blattidae</taxon>
        <taxon>Blattinae</taxon>
        <taxon>Periplaneta</taxon>
    </lineage>
</organism>
<sequence>MNIRKRDEENDQKDTVVIWGGSNDIARNNTDNGLRHLQQFVERNDQTNIIVMNALHRHDLPTTSCVNSEVVNFNRKLKKRLKVYNHVKVNEIDLNRDNFTRHGLHLNGKGKEAAWNDDQSQGLDQPNDETCTRASSRSTKAPARLQDSLCPSLSRKKRQRSLSEEKLSSPGLDLNLGELELPLQWKSDSMVDNEENRCLQESLQSPEAATRSSARLVKTPAHLRDFYTRATHGDWNHRPK</sequence>
<keyword evidence="3" id="KW-1185">Reference proteome</keyword>
<dbReference type="EMBL" id="JAJSOF020000009">
    <property type="protein sequence ID" value="KAJ4446836.1"/>
    <property type="molecule type" value="Genomic_DNA"/>
</dbReference>
<protein>
    <recommendedName>
        <fullName evidence="4">SGNH hydrolase-type esterase domain-containing protein</fullName>
    </recommendedName>
</protein>
<dbReference type="InterPro" id="IPR036514">
    <property type="entry name" value="SGNH_hydro_sf"/>
</dbReference>
<evidence type="ECO:0000256" key="1">
    <source>
        <dbReference type="SAM" id="MobiDB-lite"/>
    </source>
</evidence>
<dbReference type="Proteomes" id="UP001148838">
    <property type="component" value="Unassembled WGS sequence"/>
</dbReference>
<dbReference type="Gene3D" id="3.40.50.1110">
    <property type="entry name" value="SGNH hydrolase"/>
    <property type="match status" value="1"/>
</dbReference>
<accession>A0ABQ8TLN7</accession>
<evidence type="ECO:0000313" key="3">
    <source>
        <dbReference type="Proteomes" id="UP001148838"/>
    </source>
</evidence>
<evidence type="ECO:0000313" key="2">
    <source>
        <dbReference type="EMBL" id="KAJ4446836.1"/>
    </source>
</evidence>
<reference evidence="2 3" key="1">
    <citation type="journal article" date="2022" name="Allergy">
        <title>Genome assembly and annotation of Periplaneta americana reveal a comprehensive cockroach allergen profile.</title>
        <authorList>
            <person name="Wang L."/>
            <person name="Xiong Q."/>
            <person name="Saelim N."/>
            <person name="Wang L."/>
            <person name="Nong W."/>
            <person name="Wan A.T."/>
            <person name="Shi M."/>
            <person name="Liu X."/>
            <person name="Cao Q."/>
            <person name="Hui J.H.L."/>
            <person name="Sookrung N."/>
            <person name="Leung T.F."/>
            <person name="Tungtrongchitr A."/>
            <person name="Tsui S.K.W."/>
        </authorList>
    </citation>
    <scope>NUCLEOTIDE SEQUENCE [LARGE SCALE GENOMIC DNA]</scope>
    <source>
        <strain evidence="2">PWHHKU_190912</strain>
    </source>
</reference>
<comment type="caution">
    <text evidence="2">The sequence shown here is derived from an EMBL/GenBank/DDBJ whole genome shotgun (WGS) entry which is preliminary data.</text>
</comment>